<dbReference type="InterPro" id="IPR014729">
    <property type="entry name" value="Rossmann-like_a/b/a_fold"/>
</dbReference>
<name>A0A0F8WH14_9ZZZZ</name>
<proteinExistence type="predicted"/>
<reference evidence="1" key="1">
    <citation type="journal article" date="2015" name="Nature">
        <title>Complex archaea that bridge the gap between prokaryotes and eukaryotes.</title>
        <authorList>
            <person name="Spang A."/>
            <person name="Saw J.H."/>
            <person name="Jorgensen S.L."/>
            <person name="Zaremba-Niedzwiedzka K."/>
            <person name="Martijn J."/>
            <person name="Lind A.E."/>
            <person name="van Eijk R."/>
            <person name="Schleper C."/>
            <person name="Guy L."/>
            <person name="Ettema T.J."/>
        </authorList>
    </citation>
    <scope>NUCLEOTIDE SEQUENCE</scope>
</reference>
<evidence type="ECO:0008006" key="2">
    <source>
        <dbReference type="Google" id="ProtNLM"/>
    </source>
</evidence>
<dbReference type="SUPFAM" id="SSF52374">
    <property type="entry name" value="Nucleotidylyl transferase"/>
    <property type="match status" value="1"/>
</dbReference>
<accession>A0A0F8WH14</accession>
<dbReference type="GO" id="GO:0003824">
    <property type="term" value="F:catalytic activity"/>
    <property type="evidence" value="ECO:0007669"/>
    <property type="project" value="InterPro"/>
</dbReference>
<sequence>MIVLCSGGFDPLHVGHLRYLQSPAHWGKIVVALNSDEWLIRKKGYVFMPGKSRVYRYSQGLPAYGRLQPHISEIPVLSQKGTYLVASAVRVIYFLVVPYIPKTHP</sequence>
<dbReference type="InterPro" id="IPR004821">
    <property type="entry name" value="Cyt_trans-like"/>
</dbReference>
<feature type="non-terminal residue" evidence="1">
    <location>
        <position position="105"/>
    </location>
</feature>
<protein>
    <recommendedName>
        <fullName evidence="2">Cytidyltransferase-like domain-containing protein</fullName>
    </recommendedName>
</protein>
<dbReference type="Gene3D" id="3.40.50.620">
    <property type="entry name" value="HUPs"/>
    <property type="match status" value="1"/>
</dbReference>
<dbReference type="AlphaFoldDB" id="A0A0F8WH14"/>
<dbReference type="EMBL" id="LAZR01065278">
    <property type="protein sequence ID" value="KKK55878.1"/>
    <property type="molecule type" value="Genomic_DNA"/>
</dbReference>
<evidence type="ECO:0000313" key="1">
    <source>
        <dbReference type="EMBL" id="KKK55878.1"/>
    </source>
</evidence>
<organism evidence="1">
    <name type="scientific">marine sediment metagenome</name>
    <dbReference type="NCBI Taxonomy" id="412755"/>
    <lineage>
        <taxon>unclassified sequences</taxon>
        <taxon>metagenomes</taxon>
        <taxon>ecological metagenomes</taxon>
    </lineage>
</organism>
<dbReference type="NCBIfam" id="TIGR00125">
    <property type="entry name" value="cyt_tran_rel"/>
    <property type="match status" value="1"/>
</dbReference>
<comment type="caution">
    <text evidence="1">The sequence shown here is derived from an EMBL/GenBank/DDBJ whole genome shotgun (WGS) entry which is preliminary data.</text>
</comment>
<gene>
    <name evidence="1" type="ORF">LCGC14_3070130</name>
</gene>